<sequence>MAYFSQSWFGSGLQRRSSNHSLSSMSPKSRSHSPPPVPTITITHHIDSYAELTFERHVEWLTQTALWWDMPVVHLYPAPESTKSIEYVELAASRFASWVNFVKVPAGEENKLGPNGTRIKSISPHPKASKNSKLIKPKKNTDPSDGNEDEGGMVTGGQARRSEMTISSKDKDIEPMVGYVFVGSVDEQSQYHQVFETLQRLHPLLEIRYINSFEPHQQQSREQQELREDPCIHNLSWIHYWSAAKESQVLQSKIVNEVVRVRPMWVNNDGLHRNYTPPPPLPSIAIEETVVNGFERAEVSFAESATLNKSSASIYDIFVNEDEENELRGFPSTVSVSSLLDLEDAIMEEGPFAISNHAISDEVSLSDQGVTLHTESTDIVESDREVLKRYQQSQSLMLDDLDHPPKRPSLSRTQSSVDVRHEIYGSISDLQGSLETSSAKTMAHRSKMWTDKKSYCRSASTPVLSLDHGDGSGEEEDEEEEEEGEEGGGMVSVSREEFLDLSPRLFRKVSLQHPSRAASSTKSSGSLATVSTSSSGLGQRLAGFAQKLGVYKMRGTSLMVVDL</sequence>
<dbReference type="EMBL" id="JAAAUY010000116">
    <property type="protein sequence ID" value="KAF9335081.1"/>
    <property type="molecule type" value="Genomic_DNA"/>
</dbReference>
<dbReference type="Proteomes" id="UP000696485">
    <property type="component" value="Unassembled WGS sequence"/>
</dbReference>
<evidence type="ECO:0000313" key="2">
    <source>
        <dbReference type="EMBL" id="KAF9335081.1"/>
    </source>
</evidence>
<feature type="region of interest" description="Disordered" evidence="1">
    <location>
        <begin position="1"/>
        <end position="37"/>
    </location>
</feature>
<feature type="region of interest" description="Disordered" evidence="1">
    <location>
        <begin position="510"/>
        <end position="535"/>
    </location>
</feature>
<evidence type="ECO:0000256" key="1">
    <source>
        <dbReference type="SAM" id="MobiDB-lite"/>
    </source>
</evidence>
<name>A0A9P5STU5_9FUNG</name>
<feature type="compositionally biased region" description="Acidic residues" evidence="1">
    <location>
        <begin position="472"/>
        <end position="486"/>
    </location>
</feature>
<protein>
    <submittedName>
        <fullName evidence="2">Uncharacterized protein</fullName>
    </submittedName>
</protein>
<gene>
    <name evidence="2" type="ORF">BG006_000891</name>
</gene>
<feature type="compositionally biased region" description="Low complexity" evidence="1">
    <location>
        <begin position="515"/>
        <end position="535"/>
    </location>
</feature>
<proteinExistence type="predicted"/>
<feature type="region of interest" description="Disordered" evidence="1">
    <location>
        <begin position="460"/>
        <end position="492"/>
    </location>
</feature>
<keyword evidence="3" id="KW-1185">Reference proteome</keyword>
<feature type="region of interest" description="Disordered" evidence="1">
    <location>
        <begin position="107"/>
        <end position="168"/>
    </location>
</feature>
<feature type="compositionally biased region" description="Low complexity" evidence="1">
    <location>
        <begin position="19"/>
        <end position="28"/>
    </location>
</feature>
<evidence type="ECO:0000313" key="3">
    <source>
        <dbReference type="Proteomes" id="UP000696485"/>
    </source>
</evidence>
<dbReference type="AlphaFoldDB" id="A0A9P5STU5"/>
<accession>A0A9P5STU5</accession>
<reference evidence="2" key="1">
    <citation type="journal article" date="2020" name="Fungal Divers.">
        <title>Resolving the Mortierellaceae phylogeny through synthesis of multi-gene phylogenetics and phylogenomics.</title>
        <authorList>
            <person name="Vandepol N."/>
            <person name="Liber J."/>
            <person name="Desiro A."/>
            <person name="Na H."/>
            <person name="Kennedy M."/>
            <person name="Barry K."/>
            <person name="Grigoriev I.V."/>
            <person name="Miller A.N."/>
            <person name="O'Donnell K."/>
            <person name="Stajich J.E."/>
            <person name="Bonito G."/>
        </authorList>
    </citation>
    <scope>NUCLEOTIDE SEQUENCE</scope>
    <source>
        <strain evidence="2">NVP1</strain>
    </source>
</reference>
<feature type="compositionally biased region" description="Basic residues" evidence="1">
    <location>
        <begin position="127"/>
        <end position="138"/>
    </location>
</feature>
<feature type="region of interest" description="Disordered" evidence="1">
    <location>
        <begin position="396"/>
        <end position="416"/>
    </location>
</feature>
<comment type="caution">
    <text evidence="2">The sequence shown here is derived from an EMBL/GenBank/DDBJ whole genome shotgun (WGS) entry which is preliminary data.</text>
</comment>
<organism evidence="2 3">
    <name type="scientific">Podila minutissima</name>
    <dbReference type="NCBI Taxonomy" id="64525"/>
    <lineage>
        <taxon>Eukaryota</taxon>
        <taxon>Fungi</taxon>
        <taxon>Fungi incertae sedis</taxon>
        <taxon>Mucoromycota</taxon>
        <taxon>Mortierellomycotina</taxon>
        <taxon>Mortierellomycetes</taxon>
        <taxon>Mortierellales</taxon>
        <taxon>Mortierellaceae</taxon>
        <taxon>Podila</taxon>
    </lineage>
</organism>